<proteinExistence type="evidence at transcript level"/>
<organism evidence="2">
    <name type="scientific">Ophionotus victoriae</name>
    <dbReference type="NCBI Taxonomy" id="667017"/>
    <lineage>
        <taxon>Eukaryota</taxon>
        <taxon>Metazoa</taxon>
        <taxon>Echinodermata</taxon>
        <taxon>Eleutherozoa</taxon>
        <taxon>Asterozoa</taxon>
        <taxon>Ophiuroidea</taxon>
        <taxon>Myophiuroidea</taxon>
        <taxon>Metophiurida</taxon>
        <taxon>Ophintegrida</taxon>
        <taxon>Amphilepidida</taxon>
        <taxon>Ophiurina</taxon>
        <taxon>Chilophiurina</taxon>
        <taxon>Ophiuridae</taxon>
        <taxon>Ophiurinae</taxon>
        <taxon>Ophionotus</taxon>
    </lineage>
</organism>
<accession>A0A220W0A5</accession>
<dbReference type="EMBL" id="MF155237">
    <property type="protein sequence ID" value="ASK86247.1"/>
    <property type="molecule type" value="mRNA"/>
</dbReference>
<feature type="chain" id="PRO_5012194611" evidence="1">
    <location>
        <begin position="24"/>
        <end position="116"/>
    </location>
</feature>
<evidence type="ECO:0000256" key="1">
    <source>
        <dbReference type="SAM" id="SignalP"/>
    </source>
</evidence>
<evidence type="ECO:0000313" key="2">
    <source>
        <dbReference type="EMBL" id="ASK86247.1"/>
    </source>
</evidence>
<feature type="signal peptide" evidence="1">
    <location>
        <begin position="1"/>
        <end position="23"/>
    </location>
</feature>
<protein>
    <submittedName>
        <fullName evidence="2">Eclosion hormone 2</fullName>
    </submittedName>
</protein>
<sequence>MNYTSVLVFVLWGVVMLFTLVRAIPLLEAENNGLDRTAFNAETANIFNMARRTSLDLPGRGDFERQQRAKHVQLKICTLRCVSCNMEITGYQFDHCLGGCRLGRKNDNNCRRYITK</sequence>
<name>A0A220W0A5_9ECHI</name>
<keyword evidence="1" id="KW-0732">Signal</keyword>
<reference evidence="2" key="1">
    <citation type="journal article" date="2017" name="J. ISSAAS">
        <title>Ophiuroid Phylotranscriptomics Enables Discovery Of Novel Echinoderm Representatives Of Bilaterian Neuropeptide Families And Reconstruction Of Neuropeptide Precursor Evolution Over ~270 Million Years.</title>
        <authorList>
            <person name="Zandawala M."/>
            <person name="Yanez L.A."/>
            <person name="Moghul I."/>
            <person name="Delroisse J."/>
            <person name="Abylkassimova N."/>
            <person name="Hugall A."/>
            <person name="O'Hara T."/>
            <person name="Elphick M.R."/>
        </authorList>
    </citation>
    <scope>NUCLEOTIDE SEQUENCE</scope>
</reference>
<dbReference type="AlphaFoldDB" id="A0A220W0A5"/>